<dbReference type="SUPFAM" id="SSF51735">
    <property type="entry name" value="NAD(P)-binding Rossmann-fold domains"/>
    <property type="match status" value="1"/>
</dbReference>
<dbReference type="NCBIfam" id="NF004849">
    <property type="entry name" value="PRK06200.1"/>
    <property type="match status" value="1"/>
</dbReference>
<reference evidence="5" key="1">
    <citation type="submission" date="2016-10" db="EMBL/GenBank/DDBJ databases">
        <authorList>
            <person name="Varghese N."/>
            <person name="Submissions S."/>
        </authorList>
    </citation>
    <scope>NUCLEOTIDE SEQUENCE [LARGE SCALE GENOMIC DNA]</scope>
    <source>
        <strain evidence="5">CGMCC 1.6963</strain>
    </source>
</reference>
<dbReference type="Pfam" id="PF00106">
    <property type="entry name" value="adh_short"/>
    <property type="match status" value="1"/>
</dbReference>
<dbReference type="RefSeq" id="WP_091756217.1">
    <property type="nucleotide sequence ID" value="NZ_FOHB01000001.1"/>
</dbReference>
<dbReference type="GO" id="GO:0050664">
    <property type="term" value="F:oxidoreductase activity, acting on NAD(P)H, oxygen as acceptor"/>
    <property type="evidence" value="ECO:0007669"/>
    <property type="project" value="TreeGrafter"/>
</dbReference>
<dbReference type="PANTHER" id="PTHR43008">
    <property type="entry name" value="BENZIL REDUCTASE"/>
    <property type="match status" value="1"/>
</dbReference>
<dbReference type="AlphaFoldDB" id="A0A1H9S397"/>
<dbReference type="STRING" id="587636.SAMN05216199_1239"/>
<name>A0A1H9S397_9MICO</name>
<dbReference type="Proteomes" id="UP000199019">
    <property type="component" value="Unassembled WGS sequence"/>
</dbReference>
<evidence type="ECO:0000256" key="3">
    <source>
        <dbReference type="RuleBase" id="RU000363"/>
    </source>
</evidence>
<comment type="similarity">
    <text evidence="1 3">Belongs to the short-chain dehydrogenases/reductases (SDR) family.</text>
</comment>
<dbReference type="PROSITE" id="PS00061">
    <property type="entry name" value="ADH_SHORT"/>
    <property type="match status" value="1"/>
</dbReference>
<sequence>MGWLEGDVAVVTGAGSGLGRALVDRFVAEGARVVAFDRSAERVSAVEAQHRDTVVGVVGDVTVPADNEVAVAQAISSFGRLDVFVGNAGLFDYGARLVDTPIEALAHGFDELFAVNVKGYLLGVKAAAEALGESGGSVVLTASLASRNAGVGGAVYTASKHAVVGLVEQLALELAPTVRVNAVAPGFMRTDIRGPGALGQADRTLASMPDLDELARVVLPLAVLPEPAAYTGHYVQLASRANAAATTGTVVDCDGGFSVRGMPLPPAP</sequence>
<evidence type="ECO:0000256" key="1">
    <source>
        <dbReference type="ARBA" id="ARBA00006484"/>
    </source>
</evidence>
<gene>
    <name evidence="4" type="ORF">SAMN05216199_1239</name>
</gene>
<dbReference type="OrthoDB" id="9803333at2"/>
<dbReference type="PRINTS" id="PR00081">
    <property type="entry name" value="GDHRDH"/>
</dbReference>
<dbReference type="InterPro" id="IPR036291">
    <property type="entry name" value="NAD(P)-bd_dom_sf"/>
</dbReference>
<keyword evidence="5" id="KW-1185">Reference proteome</keyword>
<evidence type="ECO:0000313" key="4">
    <source>
        <dbReference type="EMBL" id="SER79414.1"/>
    </source>
</evidence>
<dbReference type="Gene3D" id="3.40.50.720">
    <property type="entry name" value="NAD(P)-binding Rossmann-like Domain"/>
    <property type="match status" value="1"/>
</dbReference>
<keyword evidence="2" id="KW-0560">Oxidoreductase</keyword>
<dbReference type="PRINTS" id="PR00080">
    <property type="entry name" value="SDRFAMILY"/>
</dbReference>
<dbReference type="PANTHER" id="PTHR43008:SF4">
    <property type="entry name" value="CHAIN DEHYDROGENASE, PUTATIVE (AFU_ORTHOLOGUE AFUA_4G08710)-RELATED"/>
    <property type="match status" value="1"/>
</dbReference>
<protein>
    <submittedName>
        <fullName evidence="4">2,3-dihydroxy-2,3-dihydrophenylpropionate dehydrogenase</fullName>
    </submittedName>
</protein>
<dbReference type="FunFam" id="3.40.50.720:FF:000084">
    <property type="entry name" value="Short-chain dehydrogenase reductase"/>
    <property type="match status" value="1"/>
</dbReference>
<evidence type="ECO:0000313" key="5">
    <source>
        <dbReference type="Proteomes" id="UP000199019"/>
    </source>
</evidence>
<dbReference type="EMBL" id="FOHB01000001">
    <property type="protein sequence ID" value="SER79414.1"/>
    <property type="molecule type" value="Genomic_DNA"/>
</dbReference>
<proteinExistence type="inferred from homology"/>
<dbReference type="InterPro" id="IPR002347">
    <property type="entry name" value="SDR_fam"/>
</dbReference>
<accession>A0A1H9S397</accession>
<evidence type="ECO:0000256" key="2">
    <source>
        <dbReference type="ARBA" id="ARBA00023002"/>
    </source>
</evidence>
<organism evidence="4 5">
    <name type="scientific">Pedococcus cremeus</name>
    <dbReference type="NCBI Taxonomy" id="587636"/>
    <lineage>
        <taxon>Bacteria</taxon>
        <taxon>Bacillati</taxon>
        <taxon>Actinomycetota</taxon>
        <taxon>Actinomycetes</taxon>
        <taxon>Micrococcales</taxon>
        <taxon>Intrasporangiaceae</taxon>
        <taxon>Pedococcus</taxon>
    </lineage>
</organism>
<dbReference type="InterPro" id="IPR020904">
    <property type="entry name" value="Sc_DH/Rdtase_CS"/>
</dbReference>